<comment type="similarity">
    <text evidence="1">Belongs to the membrane fusion protein (MFP) (TC 8.A.1) family.</text>
</comment>
<evidence type="ECO:0000313" key="4">
    <source>
        <dbReference type="EMBL" id="ROH93619.1"/>
    </source>
</evidence>
<dbReference type="InterPro" id="IPR006143">
    <property type="entry name" value="RND_pump_MFP"/>
</dbReference>
<dbReference type="Proteomes" id="UP000282106">
    <property type="component" value="Unassembled WGS sequence"/>
</dbReference>
<proteinExistence type="inferred from homology"/>
<dbReference type="Gene3D" id="2.40.50.100">
    <property type="match status" value="1"/>
</dbReference>
<sequence>MPAVSGHPQAPVGAGLVHAAAAPAQHRQGALHRDAGAAHRRRGVDGQPEDRDLQLSRLRQRPLLRRAGRGGQAQPDLRELPRPCDGELRRARRLQPPGPARRPGGRLPTPFLAARDSRRNLPLKDLDLGKLRVSRDGRLSGAPAKKTLFSRRNLLLAGGGLLLAAWALIPGPVPVQTTQVVSAWPSQQFVMLNSTGYVVARRKAAVAPKGTGRIEWLGVSEGDFVKAGTVVARLEGIDVEAAYQAAVANTAVAVAGVASAQNELDDAQRNLDRINILFKKRLVSLMNLQDAKSRHARASAARASAQASLEAAKANEAHARSAVDYTVMRAPFDGVVIARAANVGDIVTSLSSAADAKGAAVVIADMSTLEVDAEVSESALAQIKAGQPCEIVLDAFPDRRYRGEVAVVVPAVNRSSATVTTKVRFLDTDPEILPDMSARVAFLSQAVDSANQQPVLAVSPEAVLEAEGKAQVFKTGADGRAEAVTVSAGRLLGGVREIAGDGLKLGDSLLLAAPGALKNGARIKLAESK</sequence>
<reference evidence="4 5" key="1">
    <citation type="submission" date="2018-10" db="EMBL/GenBank/DDBJ databases">
        <authorList>
            <person name="Chen W.-M."/>
        </authorList>
    </citation>
    <scope>NUCLEOTIDE SEQUENCE [LARGE SCALE GENOMIC DNA]</scope>
    <source>
        <strain evidence="4 5">THS-13</strain>
    </source>
</reference>
<comment type="caution">
    <text evidence="4">The sequence shown here is derived from an EMBL/GenBank/DDBJ whole genome shotgun (WGS) entry which is preliminary data.</text>
</comment>
<dbReference type="Gene3D" id="2.40.30.170">
    <property type="match status" value="1"/>
</dbReference>
<feature type="domain" description="CusB-like beta-barrel" evidence="3">
    <location>
        <begin position="371"/>
        <end position="444"/>
    </location>
</feature>
<dbReference type="InterPro" id="IPR058792">
    <property type="entry name" value="Beta-barrel_RND_2"/>
</dbReference>
<evidence type="ECO:0000313" key="5">
    <source>
        <dbReference type="Proteomes" id="UP000282106"/>
    </source>
</evidence>
<dbReference type="AlphaFoldDB" id="A0A3N0VLJ0"/>
<evidence type="ECO:0000256" key="2">
    <source>
        <dbReference type="SAM" id="MobiDB-lite"/>
    </source>
</evidence>
<dbReference type="Pfam" id="PF25954">
    <property type="entry name" value="Beta-barrel_RND_2"/>
    <property type="match status" value="1"/>
</dbReference>
<feature type="compositionally biased region" description="Basic and acidic residues" evidence="2">
    <location>
        <begin position="76"/>
        <end position="89"/>
    </location>
</feature>
<protein>
    <submittedName>
        <fullName evidence="4">Efflux RND transporter periplasmic adaptor subunit</fullName>
    </submittedName>
</protein>
<organism evidence="4 5">
    <name type="scientific">Stagnimonas aquatica</name>
    <dbReference type="NCBI Taxonomy" id="2689987"/>
    <lineage>
        <taxon>Bacteria</taxon>
        <taxon>Pseudomonadati</taxon>
        <taxon>Pseudomonadota</taxon>
        <taxon>Gammaproteobacteria</taxon>
        <taxon>Nevskiales</taxon>
        <taxon>Nevskiaceae</taxon>
        <taxon>Stagnimonas</taxon>
    </lineage>
</organism>
<name>A0A3N0VLJ0_9GAMM</name>
<feature type="compositionally biased region" description="Basic residues" evidence="2">
    <location>
        <begin position="58"/>
        <end position="68"/>
    </location>
</feature>
<keyword evidence="5" id="KW-1185">Reference proteome</keyword>
<accession>A0A3N0VLJ0</accession>
<dbReference type="NCBIfam" id="TIGR01730">
    <property type="entry name" value="RND_mfp"/>
    <property type="match status" value="1"/>
</dbReference>
<dbReference type="Gene3D" id="2.40.420.20">
    <property type="match status" value="1"/>
</dbReference>
<gene>
    <name evidence="4" type="ORF">ED208_03605</name>
</gene>
<dbReference type="Gene3D" id="1.10.287.470">
    <property type="entry name" value="Helix hairpin bin"/>
    <property type="match status" value="1"/>
</dbReference>
<dbReference type="GO" id="GO:1990281">
    <property type="term" value="C:efflux pump complex"/>
    <property type="evidence" value="ECO:0007669"/>
    <property type="project" value="TreeGrafter"/>
</dbReference>
<dbReference type="GO" id="GO:0015562">
    <property type="term" value="F:efflux transmembrane transporter activity"/>
    <property type="evidence" value="ECO:0007669"/>
    <property type="project" value="TreeGrafter"/>
</dbReference>
<dbReference type="PANTHER" id="PTHR30469:SF38">
    <property type="entry name" value="HLYD FAMILY SECRETION PROTEIN"/>
    <property type="match status" value="1"/>
</dbReference>
<dbReference type="EMBL" id="RJVO01000001">
    <property type="protein sequence ID" value="ROH93619.1"/>
    <property type="molecule type" value="Genomic_DNA"/>
</dbReference>
<evidence type="ECO:0000256" key="1">
    <source>
        <dbReference type="ARBA" id="ARBA00009477"/>
    </source>
</evidence>
<dbReference type="InParanoid" id="A0A3N0VLJ0"/>
<dbReference type="PANTHER" id="PTHR30469">
    <property type="entry name" value="MULTIDRUG RESISTANCE PROTEIN MDTA"/>
    <property type="match status" value="1"/>
</dbReference>
<dbReference type="SUPFAM" id="SSF111369">
    <property type="entry name" value="HlyD-like secretion proteins"/>
    <property type="match status" value="1"/>
</dbReference>
<evidence type="ECO:0000259" key="3">
    <source>
        <dbReference type="Pfam" id="PF25954"/>
    </source>
</evidence>
<feature type="region of interest" description="Disordered" evidence="2">
    <location>
        <begin position="21"/>
        <end position="112"/>
    </location>
</feature>